<evidence type="ECO:0000313" key="2">
    <source>
        <dbReference type="Proteomes" id="UP000830167"/>
    </source>
</evidence>
<dbReference type="RefSeq" id="WP_347437176.1">
    <property type="nucleotide sequence ID" value="NZ_CP089291.1"/>
</dbReference>
<protein>
    <recommendedName>
        <fullName evidence="3">Cytosolic protein</fullName>
    </recommendedName>
</protein>
<reference evidence="1" key="1">
    <citation type="submission" date="2021-12" db="EMBL/GenBank/DDBJ databases">
        <title>Alicyclobacillaceae gen. nov., sp. nov., isolated from chalcocite enrichment system.</title>
        <authorList>
            <person name="Jiang Z."/>
        </authorList>
    </citation>
    <scope>NUCLEOTIDE SEQUENCE</scope>
    <source>
        <strain evidence="1">MYW30-H2</strain>
    </source>
</reference>
<dbReference type="EMBL" id="CP089291">
    <property type="protein sequence ID" value="UOF90481.1"/>
    <property type="molecule type" value="Genomic_DNA"/>
</dbReference>
<keyword evidence="2" id="KW-1185">Reference proteome</keyword>
<dbReference type="Proteomes" id="UP000830167">
    <property type="component" value="Chromosome"/>
</dbReference>
<accession>A0ABY4CLX1</accession>
<gene>
    <name evidence="1" type="ORF">LSG31_21925</name>
</gene>
<name>A0ABY4CLX1_9BACL</name>
<proteinExistence type="predicted"/>
<organism evidence="1 2">
    <name type="scientific">Fodinisporobacter ferrooxydans</name>
    <dbReference type="NCBI Taxonomy" id="2901836"/>
    <lineage>
        <taxon>Bacteria</taxon>
        <taxon>Bacillati</taxon>
        <taxon>Bacillota</taxon>
        <taxon>Bacilli</taxon>
        <taxon>Bacillales</taxon>
        <taxon>Alicyclobacillaceae</taxon>
        <taxon>Fodinisporobacter</taxon>
    </lineage>
</organism>
<sequence length="129" mass="14963">MNFIRFITGFWKKFEETSEHARLPELRTRYYKAHKQKVWDKALQVLEHKLPRWKVVHIDEERGEISVTKGHSSGTRDITVSVYRVSALRSAIDIVSCKRGSLGDFGACYQDIAEFFSALHSELPPEQPQ</sequence>
<evidence type="ECO:0000313" key="1">
    <source>
        <dbReference type="EMBL" id="UOF90481.1"/>
    </source>
</evidence>
<evidence type="ECO:0008006" key="3">
    <source>
        <dbReference type="Google" id="ProtNLM"/>
    </source>
</evidence>